<proteinExistence type="predicted"/>
<dbReference type="InterPro" id="IPR008914">
    <property type="entry name" value="PEBP"/>
</dbReference>
<name>A0A840FW35_9BURK</name>
<evidence type="ECO:0000313" key="2">
    <source>
        <dbReference type="Proteomes" id="UP000524450"/>
    </source>
</evidence>
<dbReference type="PANTHER" id="PTHR30289">
    <property type="entry name" value="UNCHARACTERIZED PROTEIN YBCL-RELATED"/>
    <property type="match status" value="1"/>
</dbReference>
<dbReference type="CDD" id="cd00865">
    <property type="entry name" value="PEBP_bact_arch"/>
    <property type="match status" value="1"/>
</dbReference>
<dbReference type="RefSeq" id="WP_260319428.1">
    <property type="nucleotide sequence ID" value="NZ_JACIFZ010000007.1"/>
</dbReference>
<evidence type="ECO:0008006" key="3">
    <source>
        <dbReference type="Google" id="ProtNLM"/>
    </source>
</evidence>
<accession>A0A840FW35</accession>
<dbReference type="SUPFAM" id="SSF49777">
    <property type="entry name" value="PEBP-like"/>
    <property type="match status" value="1"/>
</dbReference>
<reference evidence="1 2" key="1">
    <citation type="submission" date="2020-08" db="EMBL/GenBank/DDBJ databases">
        <title>Genomic Encyclopedia of Type Strains, Phase IV (KMG-V): Genome sequencing to study the core and pangenomes of soil and plant-associated prokaryotes.</title>
        <authorList>
            <person name="Whitman W."/>
        </authorList>
    </citation>
    <scope>NUCLEOTIDE SEQUENCE [LARGE SCALE GENOMIC DNA]</scope>
    <source>
        <strain evidence="1 2">34/80</strain>
    </source>
</reference>
<sequence>MPLRKGRIHDSGALCVPADAAAQRALHPRTCARLRDAGAARRPTDSPLARRYTIRMLEKLPEVIGQALQGVRAGLDNIVFNTLGMREGLGSIELASMAFADHAPLPQRCTADGEGVSPPLQWSGLPVGTTSLLLIVEDADSPTPNPLVHAIVVDLEPQSGALAEGAIPSQGNEGAEGLHVGRNSALQAAWLPPDPPPGHGVHRYAFQLFALASRPEFSETPGRDEVVDGLREHAVASGLLVGTHERSDGSIRIPDAVPPGGSAIAG</sequence>
<dbReference type="Gene3D" id="3.90.280.10">
    <property type="entry name" value="PEBP-like"/>
    <property type="match status" value="1"/>
</dbReference>
<organism evidence="1 2">
    <name type="scientific">Variovorax guangxiensis</name>
    <dbReference type="NCBI Taxonomy" id="1775474"/>
    <lineage>
        <taxon>Bacteria</taxon>
        <taxon>Pseudomonadati</taxon>
        <taxon>Pseudomonadota</taxon>
        <taxon>Betaproteobacteria</taxon>
        <taxon>Burkholderiales</taxon>
        <taxon>Comamonadaceae</taxon>
        <taxon>Variovorax</taxon>
    </lineage>
</organism>
<evidence type="ECO:0000313" key="1">
    <source>
        <dbReference type="EMBL" id="MBB4224385.1"/>
    </source>
</evidence>
<dbReference type="NCBIfam" id="TIGR00481">
    <property type="entry name" value="YbhB/YbcL family Raf kinase inhibitor-like protein"/>
    <property type="match status" value="1"/>
</dbReference>
<dbReference type="Proteomes" id="UP000524450">
    <property type="component" value="Unassembled WGS sequence"/>
</dbReference>
<dbReference type="PANTHER" id="PTHR30289:SF1">
    <property type="entry name" value="PEBP (PHOSPHATIDYLETHANOLAMINE-BINDING PROTEIN) FAMILY PROTEIN"/>
    <property type="match status" value="1"/>
</dbReference>
<dbReference type="Pfam" id="PF01161">
    <property type="entry name" value="PBP"/>
    <property type="match status" value="1"/>
</dbReference>
<dbReference type="EMBL" id="JACIFZ010000007">
    <property type="protein sequence ID" value="MBB4224385.1"/>
    <property type="molecule type" value="Genomic_DNA"/>
</dbReference>
<dbReference type="AlphaFoldDB" id="A0A840FW35"/>
<dbReference type="InterPro" id="IPR005247">
    <property type="entry name" value="YbhB_YbcL/LppC-like"/>
</dbReference>
<gene>
    <name evidence="1" type="ORF">GGD71_005178</name>
</gene>
<comment type="caution">
    <text evidence="1">The sequence shown here is derived from an EMBL/GenBank/DDBJ whole genome shotgun (WGS) entry which is preliminary data.</text>
</comment>
<protein>
    <recommendedName>
        <fullName evidence="3">YbhB/YbcL family Raf kinase inhibitor-like protein</fullName>
    </recommendedName>
</protein>
<dbReference type="InterPro" id="IPR036610">
    <property type="entry name" value="PEBP-like_sf"/>
</dbReference>